<dbReference type="InterPro" id="IPR051918">
    <property type="entry name" value="STPP_CPPED1"/>
</dbReference>
<accession>A0A1H9EQG6</accession>
<dbReference type="InterPro" id="IPR029052">
    <property type="entry name" value="Metallo-depent_PP-like"/>
</dbReference>
<dbReference type="AlphaFoldDB" id="A0A1H9EQG6"/>
<keyword evidence="5" id="KW-1185">Reference proteome</keyword>
<feature type="chain" id="PRO_5011434752" evidence="1">
    <location>
        <begin position="28"/>
        <end position="486"/>
    </location>
</feature>
<dbReference type="Gene3D" id="3.60.21.10">
    <property type="match status" value="1"/>
</dbReference>
<dbReference type="SUPFAM" id="SSF56300">
    <property type="entry name" value="Metallo-dependent phosphatases"/>
    <property type="match status" value="1"/>
</dbReference>
<dbReference type="PANTHER" id="PTHR43143">
    <property type="entry name" value="METALLOPHOSPHOESTERASE, CALCINEURIN SUPERFAMILY"/>
    <property type="match status" value="1"/>
</dbReference>
<dbReference type="PANTHER" id="PTHR43143:SF5">
    <property type="entry name" value="SECRETED PROTEIN"/>
    <property type="match status" value="1"/>
</dbReference>
<gene>
    <name evidence="4" type="ORF">SAMN05421756_1038</name>
</gene>
<dbReference type="Pfam" id="PF00149">
    <property type="entry name" value="Metallophos"/>
    <property type="match status" value="1"/>
</dbReference>
<dbReference type="InterPro" id="IPR004843">
    <property type="entry name" value="Calcineurin-like_PHP"/>
</dbReference>
<evidence type="ECO:0000313" key="5">
    <source>
        <dbReference type="Proteomes" id="UP000198504"/>
    </source>
</evidence>
<evidence type="ECO:0000256" key="1">
    <source>
        <dbReference type="SAM" id="SignalP"/>
    </source>
</evidence>
<proteinExistence type="predicted"/>
<dbReference type="GO" id="GO:0016787">
    <property type="term" value="F:hydrolase activity"/>
    <property type="evidence" value="ECO:0007669"/>
    <property type="project" value="InterPro"/>
</dbReference>
<dbReference type="Proteomes" id="UP000198504">
    <property type="component" value="Unassembled WGS sequence"/>
</dbReference>
<dbReference type="OrthoDB" id="9772095at2"/>
<feature type="signal peptide" evidence="1">
    <location>
        <begin position="1"/>
        <end position="27"/>
    </location>
</feature>
<evidence type="ECO:0000259" key="3">
    <source>
        <dbReference type="Pfam" id="PF18885"/>
    </source>
</evidence>
<sequence>MPRTRALFLVVAALALTTSSLVPTASAAATATCRNDTVPLRLAASSTSAVLTTSPSRATQAVSSGAADKGVVALVAAGAGPGRASVTRYRLTASGSTDYVYARDAAGRKAAVAAGYTADGETLHGAATPAPGCTRAVYQLVKGRSHQLAVGGAQVSALAKKGWVVQGPLLYAADPPGHARPLPTGPVARALPAADDDPVFRIAVLPDTQEEVHSEDDHRLLQRSEYIAAHAGSWDVRLAVSVGDIADWDTDDHAQYARAAQQLQPLVAKVPFVAVPGNHDTQAVCPGGSACTGLKARTTVRDTTVYNTYFPAARFSLLQGQYEPGKTDNAYHTFRAGGVSWLVLNLELWPREQVVDWAAAVVAANPHRNVIVVTHSYLTKRGKILGDNGGYGSMSPKYLFDHVVKRYPNVKIVLSGHTGKDKVRVDTGVYGNKIVSYLQCFHSRTANPFRRISVDTQRGRLDTAVYTPSTGKKSKTTRVKGMAYVR</sequence>
<feature type="domain" description="DUF5648" evidence="3">
    <location>
        <begin position="45"/>
        <end position="172"/>
    </location>
</feature>
<keyword evidence="1" id="KW-0732">Signal</keyword>
<dbReference type="EMBL" id="FOFA01000003">
    <property type="protein sequence ID" value="SEQ27453.1"/>
    <property type="molecule type" value="Genomic_DNA"/>
</dbReference>
<evidence type="ECO:0000313" key="4">
    <source>
        <dbReference type="EMBL" id="SEQ27453.1"/>
    </source>
</evidence>
<name>A0A1H9EQG6_9ACTN</name>
<organism evidence="4 5">
    <name type="scientific">Microlunatus flavus</name>
    <dbReference type="NCBI Taxonomy" id="1036181"/>
    <lineage>
        <taxon>Bacteria</taxon>
        <taxon>Bacillati</taxon>
        <taxon>Actinomycetota</taxon>
        <taxon>Actinomycetes</taxon>
        <taxon>Propionibacteriales</taxon>
        <taxon>Propionibacteriaceae</taxon>
        <taxon>Microlunatus</taxon>
    </lineage>
</organism>
<dbReference type="Pfam" id="PF18885">
    <property type="entry name" value="DUF5648"/>
    <property type="match status" value="1"/>
</dbReference>
<dbReference type="InterPro" id="IPR043708">
    <property type="entry name" value="DUF5648"/>
</dbReference>
<reference evidence="5" key="1">
    <citation type="submission" date="2016-10" db="EMBL/GenBank/DDBJ databases">
        <authorList>
            <person name="Varghese N."/>
            <person name="Submissions S."/>
        </authorList>
    </citation>
    <scope>NUCLEOTIDE SEQUENCE [LARGE SCALE GENOMIC DNA]</scope>
    <source>
        <strain evidence="5">CGMCC 4.6856</strain>
    </source>
</reference>
<evidence type="ECO:0000259" key="2">
    <source>
        <dbReference type="Pfam" id="PF00149"/>
    </source>
</evidence>
<dbReference type="STRING" id="1036181.SAMN05421756_1038"/>
<feature type="domain" description="Calcineurin-like phosphoesterase" evidence="2">
    <location>
        <begin position="200"/>
        <end position="418"/>
    </location>
</feature>
<dbReference type="RefSeq" id="WP_139209790.1">
    <property type="nucleotide sequence ID" value="NZ_FOFA01000003.1"/>
</dbReference>
<protein>
    <submittedName>
        <fullName evidence="4">3',5'-cyclic AMP phosphodiesterase CpdA</fullName>
    </submittedName>
</protein>